<comment type="subcellular location">
    <subcellularLocation>
        <location evidence="1 9">Secreted</location>
        <location evidence="1 9">Cell wall</location>
    </subcellularLocation>
</comment>
<keyword evidence="10" id="KW-0812">Transmembrane</keyword>
<dbReference type="Proteomes" id="UP001154282">
    <property type="component" value="Unassembled WGS sequence"/>
</dbReference>
<evidence type="ECO:0000259" key="11">
    <source>
        <dbReference type="SMART" id="SM00856"/>
    </source>
</evidence>
<dbReference type="Pfam" id="PF04043">
    <property type="entry name" value="PMEI"/>
    <property type="match status" value="1"/>
</dbReference>
<comment type="similarity">
    <text evidence="4">In the C-terminal section; belongs to the pectinesterase family.</text>
</comment>
<dbReference type="InterPro" id="IPR018040">
    <property type="entry name" value="Pectinesterase_Tyr_AS"/>
</dbReference>
<dbReference type="PROSITE" id="PS00800">
    <property type="entry name" value="PECTINESTERASE_1"/>
    <property type="match status" value="1"/>
</dbReference>
<evidence type="ECO:0000256" key="2">
    <source>
        <dbReference type="ARBA" id="ARBA00005184"/>
    </source>
</evidence>
<evidence type="ECO:0000256" key="5">
    <source>
        <dbReference type="ARBA" id="ARBA00022512"/>
    </source>
</evidence>
<feature type="active site" evidence="8">
    <location>
        <position position="435"/>
    </location>
</feature>
<dbReference type="InterPro" id="IPR000070">
    <property type="entry name" value="Pectinesterase_cat"/>
</dbReference>
<keyword evidence="5 9" id="KW-0134">Cell wall</keyword>
<comment type="caution">
    <text evidence="12">The sequence shown here is derived from an EMBL/GenBank/DDBJ whole genome shotgun (WGS) entry which is preliminary data.</text>
</comment>
<proteinExistence type="inferred from homology"/>
<dbReference type="InterPro" id="IPR033131">
    <property type="entry name" value="Pectinesterase_Asp_AS"/>
</dbReference>
<dbReference type="EC" id="3.1.1.11" evidence="9"/>
<dbReference type="GO" id="GO:0004857">
    <property type="term" value="F:enzyme inhibitor activity"/>
    <property type="evidence" value="ECO:0007669"/>
    <property type="project" value="InterPro"/>
</dbReference>
<comment type="pathway">
    <text evidence="2 9">Glycan metabolism; pectin degradation; 2-dehydro-3-deoxy-D-gluconate from pectin: step 1/5.</text>
</comment>
<keyword evidence="9" id="KW-0961">Cell wall biogenesis/degradation</keyword>
<dbReference type="CDD" id="cd15798">
    <property type="entry name" value="PMEI-like_3"/>
    <property type="match status" value="1"/>
</dbReference>
<dbReference type="Pfam" id="PF01095">
    <property type="entry name" value="Pectinesterase"/>
    <property type="match status" value="1"/>
</dbReference>
<evidence type="ECO:0000313" key="12">
    <source>
        <dbReference type="EMBL" id="CAI0467658.1"/>
    </source>
</evidence>
<evidence type="ECO:0000256" key="9">
    <source>
        <dbReference type="RuleBase" id="RU000589"/>
    </source>
</evidence>
<dbReference type="InterPro" id="IPR011050">
    <property type="entry name" value="Pectin_lyase_fold/virulence"/>
</dbReference>
<dbReference type="AlphaFoldDB" id="A0AAV0P9Z3"/>
<dbReference type="FunFam" id="2.160.20.10:FF:000001">
    <property type="entry name" value="Pectinesterase"/>
    <property type="match status" value="1"/>
</dbReference>
<evidence type="ECO:0000256" key="8">
    <source>
        <dbReference type="PROSITE-ProRule" id="PRU10040"/>
    </source>
</evidence>
<organism evidence="12 13">
    <name type="scientific">Linum tenue</name>
    <dbReference type="NCBI Taxonomy" id="586396"/>
    <lineage>
        <taxon>Eukaryota</taxon>
        <taxon>Viridiplantae</taxon>
        <taxon>Streptophyta</taxon>
        <taxon>Embryophyta</taxon>
        <taxon>Tracheophyta</taxon>
        <taxon>Spermatophyta</taxon>
        <taxon>Magnoliopsida</taxon>
        <taxon>eudicotyledons</taxon>
        <taxon>Gunneridae</taxon>
        <taxon>Pentapetalae</taxon>
        <taxon>rosids</taxon>
        <taxon>fabids</taxon>
        <taxon>Malpighiales</taxon>
        <taxon>Linaceae</taxon>
        <taxon>Linum</taxon>
    </lineage>
</organism>
<dbReference type="InterPro" id="IPR012334">
    <property type="entry name" value="Pectin_lyas_fold"/>
</dbReference>
<sequence>MAVNKKAIGIGVSIILVVGVCIGVIASVSKTHGKGAPDGGGGDDNAAALSSASKQVAAICVYTDHAEKCVDSMSSVAGNESATPIDYLKAAINYTITHVKHAAYSTAVLQNQTTGGKNNNNKNNMTQELAFKYCGELLDLSVDELTNSLAFLGTAEQTADVVEMEQEIRNWLSAVRAYHGTCVDGFEGTGDLHKGVSDGLLNSTQLTSNALAIFASVSSILANFNLTAAYDGLIDGAKSRRRLSLRRRILQEEEGTPRGGRGGFPHWLSTQDRKLLQAGPPKPDAVVAQDGSGQFRTITAALAAYPKGPLNGGRYVIYVKAGIYDEYITITKNQPNIFMYGDGTRKTVVTGNKSNKGGFPTWGTASFAVIGNGFICRDMGFQNTAGAIGHQAVALRVQSDRSVFYNCRMDGYQDTLYQQAHYQFYRNCEISGTVDFIFGDASAIIQNSKIIVRKPMPGQASTVTAQGKTDKNEVTGTVLQNCAILPDTLLAPVTAQFPSYLGRPWKQYSTTVIMQTAIGGFINPAGWMPWAGSLYLDTLFYAEFGNTGPGANTAQRVKWKGFRVLTADQANQYTVGPFLLANQWLPNTGLPFSTGMGP</sequence>
<evidence type="ECO:0000256" key="6">
    <source>
        <dbReference type="ARBA" id="ARBA00022801"/>
    </source>
</evidence>
<comment type="function">
    <text evidence="9">Acts in the modification of cell walls via demethylesterification of cell wall pectin.</text>
</comment>
<gene>
    <name evidence="12" type="ORF">LITE_LOCUS37528</name>
</gene>
<keyword evidence="13" id="KW-1185">Reference proteome</keyword>
<evidence type="ECO:0000256" key="7">
    <source>
        <dbReference type="ARBA" id="ARBA00023085"/>
    </source>
</evidence>
<feature type="transmembrane region" description="Helical" evidence="10">
    <location>
        <begin position="7"/>
        <end position="28"/>
    </location>
</feature>
<evidence type="ECO:0000256" key="3">
    <source>
        <dbReference type="ARBA" id="ARBA00006027"/>
    </source>
</evidence>
<dbReference type="NCBIfam" id="TIGR01614">
    <property type="entry name" value="PME_inhib"/>
    <property type="match status" value="1"/>
</dbReference>
<dbReference type="GO" id="GO:0030599">
    <property type="term" value="F:pectinesterase activity"/>
    <property type="evidence" value="ECO:0007669"/>
    <property type="project" value="UniProtKB-UniRule"/>
</dbReference>
<dbReference type="SUPFAM" id="SSF51126">
    <property type="entry name" value="Pectin lyase-like"/>
    <property type="match status" value="1"/>
</dbReference>
<comment type="catalytic activity">
    <reaction evidence="9">
        <text>[(1-&gt;4)-alpha-D-galacturonosyl methyl ester](n) + n H2O = [(1-&gt;4)-alpha-D-galacturonosyl](n) + n methanol + n H(+)</text>
        <dbReference type="Rhea" id="RHEA:22380"/>
        <dbReference type="Rhea" id="RHEA-COMP:14570"/>
        <dbReference type="Rhea" id="RHEA-COMP:14573"/>
        <dbReference type="ChEBI" id="CHEBI:15377"/>
        <dbReference type="ChEBI" id="CHEBI:15378"/>
        <dbReference type="ChEBI" id="CHEBI:17790"/>
        <dbReference type="ChEBI" id="CHEBI:140522"/>
        <dbReference type="ChEBI" id="CHEBI:140523"/>
        <dbReference type="EC" id="3.1.1.11"/>
    </reaction>
</comment>
<feature type="domain" description="Pectinesterase inhibitor" evidence="11">
    <location>
        <begin position="51"/>
        <end position="213"/>
    </location>
</feature>
<evidence type="ECO:0000313" key="13">
    <source>
        <dbReference type="Proteomes" id="UP001154282"/>
    </source>
</evidence>
<dbReference type="SUPFAM" id="SSF101148">
    <property type="entry name" value="Plant invertase/pectin methylesterase inhibitor"/>
    <property type="match status" value="1"/>
</dbReference>
<dbReference type="GO" id="GO:0042545">
    <property type="term" value="P:cell wall modification"/>
    <property type="evidence" value="ECO:0007669"/>
    <property type="project" value="UniProtKB-UniRule"/>
</dbReference>
<evidence type="ECO:0000256" key="4">
    <source>
        <dbReference type="ARBA" id="ARBA00007786"/>
    </source>
</evidence>
<comment type="similarity">
    <text evidence="3">In the N-terminal section; belongs to the PMEI family.</text>
</comment>
<reference evidence="12" key="1">
    <citation type="submission" date="2022-08" db="EMBL/GenBank/DDBJ databases">
        <authorList>
            <person name="Gutierrez-Valencia J."/>
        </authorList>
    </citation>
    <scope>NUCLEOTIDE SEQUENCE</scope>
</reference>
<keyword evidence="6 9" id="KW-0378">Hydrolase</keyword>
<name>A0AAV0P9Z3_9ROSI</name>
<dbReference type="Gene3D" id="1.20.140.40">
    <property type="entry name" value="Invertase/pectin methylesterase inhibitor family protein"/>
    <property type="match status" value="1"/>
</dbReference>
<accession>A0AAV0P9Z3</accession>
<protein>
    <recommendedName>
        <fullName evidence="9">Pectinesterase</fullName>
        <ecNumber evidence="9">3.1.1.11</ecNumber>
    </recommendedName>
</protein>
<dbReference type="SMART" id="SM00856">
    <property type="entry name" value="PMEI"/>
    <property type="match status" value="1"/>
</dbReference>
<keyword evidence="10" id="KW-1133">Transmembrane helix</keyword>
<dbReference type="PANTHER" id="PTHR31707">
    <property type="entry name" value="PECTINESTERASE"/>
    <property type="match status" value="1"/>
</dbReference>
<dbReference type="GO" id="GO:0045490">
    <property type="term" value="P:pectin catabolic process"/>
    <property type="evidence" value="ECO:0007669"/>
    <property type="project" value="UniProtKB-UniRule"/>
</dbReference>
<evidence type="ECO:0000256" key="1">
    <source>
        <dbReference type="ARBA" id="ARBA00004191"/>
    </source>
</evidence>
<dbReference type="Gene3D" id="2.160.20.10">
    <property type="entry name" value="Single-stranded right-handed beta-helix, Pectin lyase-like"/>
    <property type="match status" value="1"/>
</dbReference>
<evidence type="ECO:0000256" key="10">
    <source>
        <dbReference type="SAM" id="Phobius"/>
    </source>
</evidence>
<keyword evidence="7 9" id="KW-0063">Aspartyl esterase</keyword>
<dbReference type="InterPro" id="IPR035513">
    <property type="entry name" value="Invertase/methylesterase_inhib"/>
</dbReference>
<dbReference type="InterPro" id="IPR006501">
    <property type="entry name" value="Pectinesterase_inhib_dom"/>
</dbReference>
<keyword evidence="10" id="KW-0472">Membrane</keyword>
<dbReference type="EMBL" id="CAMGYJ010000008">
    <property type="protein sequence ID" value="CAI0467658.1"/>
    <property type="molecule type" value="Genomic_DNA"/>
</dbReference>
<keyword evidence="9" id="KW-0964">Secreted</keyword>
<dbReference type="PROSITE" id="PS00503">
    <property type="entry name" value="PECTINESTERASE_2"/>
    <property type="match status" value="1"/>
</dbReference>